<organism evidence="1 2">
    <name type="scientific">Deinococcus grandis</name>
    <dbReference type="NCBI Taxonomy" id="57498"/>
    <lineage>
        <taxon>Bacteria</taxon>
        <taxon>Thermotogati</taxon>
        <taxon>Deinococcota</taxon>
        <taxon>Deinococci</taxon>
        <taxon>Deinococcales</taxon>
        <taxon>Deinococcaceae</taxon>
        <taxon>Deinococcus</taxon>
    </lineage>
</organism>
<dbReference type="InterPro" id="IPR025459">
    <property type="entry name" value="DUF4279"/>
</dbReference>
<gene>
    <name evidence="1" type="ORF">DEIGR_100603</name>
</gene>
<sequence length="223" mass="24316">MPAPHPTAEQAALAELRSPTCATTIQFFAPHVLESTDGEPRVHGVLLDGDVQQVHFRPQGEDYFLVVMVRSTPDGWDILGARASARARVALSIVSETLSAEDITRATGLDPTDAWSVGDEWTRPGFSPSRRTFTRWTLCPEGDRPGEFEDKLTRLLDLTQEAAPRIRTLADTCDVSVTVGYRGYAEQMWGIPIEREDLSRLAALGAGLDIDLYAGGPALAEVP</sequence>
<reference evidence="2" key="1">
    <citation type="submission" date="2015-11" db="EMBL/GenBank/DDBJ databases">
        <title>Draft Genome Sequence of the Radioresistant Bacterium Deinococcus grandis, Isolated from Freshwater Fish in Japan.</title>
        <authorList>
            <person name="Satoh K."/>
            <person name="Onodera T."/>
            <person name="Omoso K."/>
            <person name="Takeda-Yano K."/>
            <person name="Katayama T."/>
            <person name="Oono Y."/>
            <person name="Narumi I."/>
        </authorList>
    </citation>
    <scope>NUCLEOTIDE SEQUENCE [LARGE SCALE GENOMIC DNA]</scope>
    <source>
        <strain evidence="2">ATCC 43672</strain>
    </source>
</reference>
<evidence type="ECO:0008006" key="3">
    <source>
        <dbReference type="Google" id="ProtNLM"/>
    </source>
</evidence>
<dbReference type="Proteomes" id="UP000056209">
    <property type="component" value="Unassembled WGS sequence"/>
</dbReference>
<dbReference type="EMBL" id="BCMS01000001">
    <property type="protein sequence ID" value="GAQ20576.1"/>
    <property type="molecule type" value="Genomic_DNA"/>
</dbReference>
<evidence type="ECO:0000313" key="2">
    <source>
        <dbReference type="Proteomes" id="UP000056209"/>
    </source>
</evidence>
<keyword evidence="2" id="KW-1185">Reference proteome</keyword>
<proteinExistence type="predicted"/>
<comment type="caution">
    <text evidence="1">The sequence shown here is derived from an EMBL/GenBank/DDBJ whole genome shotgun (WGS) entry which is preliminary data.</text>
</comment>
<accession>A0A100HH14</accession>
<dbReference type="RefSeq" id="WP_058975139.1">
    <property type="nucleotide sequence ID" value="NZ_BCMS01000001.1"/>
</dbReference>
<dbReference type="Pfam" id="PF14106">
    <property type="entry name" value="DUF4279"/>
    <property type="match status" value="1"/>
</dbReference>
<name>A0A100HH14_9DEIO</name>
<dbReference type="AlphaFoldDB" id="A0A100HH14"/>
<protein>
    <recommendedName>
        <fullName evidence="3">DUF4279 domain-containing protein</fullName>
    </recommendedName>
</protein>
<dbReference type="OrthoDB" id="72220at2"/>
<evidence type="ECO:0000313" key="1">
    <source>
        <dbReference type="EMBL" id="GAQ20576.1"/>
    </source>
</evidence>